<keyword evidence="1" id="KW-0175">Coiled coil</keyword>
<feature type="region of interest" description="Disordered" evidence="2">
    <location>
        <begin position="135"/>
        <end position="170"/>
    </location>
</feature>
<dbReference type="GO" id="GO:0000922">
    <property type="term" value="C:spindle pole"/>
    <property type="evidence" value="ECO:0007669"/>
    <property type="project" value="InterPro"/>
</dbReference>
<dbReference type="Pfam" id="PF24578">
    <property type="entry name" value="CSPP1_C"/>
    <property type="match status" value="1"/>
</dbReference>
<evidence type="ECO:0000313" key="4">
    <source>
        <dbReference type="Ensembl" id="ENSCAFP00845029774.1"/>
    </source>
</evidence>
<dbReference type="CTD" id="79848"/>
<dbReference type="GO" id="GO:0005874">
    <property type="term" value="C:microtubule"/>
    <property type="evidence" value="ECO:0007669"/>
    <property type="project" value="InterPro"/>
</dbReference>
<evidence type="ECO:0000256" key="1">
    <source>
        <dbReference type="SAM" id="Coils"/>
    </source>
</evidence>
<feature type="region of interest" description="Disordered" evidence="2">
    <location>
        <begin position="1107"/>
        <end position="1150"/>
    </location>
</feature>
<feature type="region of interest" description="Disordered" evidence="2">
    <location>
        <begin position="365"/>
        <end position="386"/>
    </location>
</feature>
<dbReference type="GO" id="GO:0005813">
    <property type="term" value="C:centrosome"/>
    <property type="evidence" value="ECO:0007669"/>
    <property type="project" value="InterPro"/>
</dbReference>
<dbReference type="GeneID" id="477902"/>
<evidence type="ECO:0000259" key="3">
    <source>
        <dbReference type="Pfam" id="PF24578"/>
    </source>
</evidence>
<reference evidence="4" key="2">
    <citation type="submission" date="2025-08" db="UniProtKB">
        <authorList>
            <consortium name="Ensembl"/>
        </authorList>
    </citation>
    <scope>IDENTIFICATION</scope>
    <source>
        <strain evidence="4">Boxer</strain>
    </source>
</reference>
<feature type="compositionally biased region" description="Polar residues" evidence="2">
    <location>
        <begin position="1175"/>
        <end position="1185"/>
    </location>
</feature>
<dbReference type="Proteomes" id="UP000805418">
    <property type="component" value="Chromosome 29"/>
</dbReference>
<accession>A0A8I3S2G9</accession>
<dbReference type="GeneTree" id="ENSGT00390000015084"/>
<feature type="coiled-coil region" evidence="1">
    <location>
        <begin position="557"/>
        <end position="598"/>
    </location>
</feature>
<dbReference type="OrthoDB" id="10044099at2759"/>
<name>A0A8I3S2G9_CANLF</name>
<dbReference type="GO" id="GO:0032467">
    <property type="term" value="P:positive regulation of cytokinesis"/>
    <property type="evidence" value="ECO:0007669"/>
    <property type="project" value="InterPro"/>
</dbReference>
<feature type="compositionally biased region" description="Polar residues" evidence="2">
    <location>
        <begin position="302"/>
        <end position="314"/>
    </location>
</feature>
<gene>
    <name evidence="4" type="primary">CSPP1</name>
</gene>
<sequence length="1185" mass="137365">MADNLDEFIEERKAKLAKDKAELESDPPYMEMKGKASEKFSENSKLLISMAKENIPPNSQHTRSSLGIDYGLSLPLGEDYERKKHKLKEELRQDYRRYLTQGITQAKRKKNFLSTSEADPSTLGVSLPIDERLSAKQKNQRNKKPICQGKPDLSSQIQTSCENSGGLGRNVLTPSEAYEELLNQRRLEEDRYRQLDDDIELRNRRIIKKTNEEVGIPNKKHQRFANKADIPDRRFRRFNDDRVFDRQYYKPDQDPEVSEEMDERFRYESDFDRRLLRVYTNDRMYGNRRGNVPPKDYGGDVTEQSNIRISSAGNRSARDNEPSKSTNREICSPFAGMLFGGEDRELIQRRKEKYRLELLEQMAEQQKNKRREKDMELSVAASGVRDPEKLPDRLKQFSVAPRHFEEMIPPEKPRVAFQTPLPPLSAPSAPPIPSIHSIPSQNEDLHNGSSCTLGEMVPPRIAPLPPPPLLPPLATNYRTPYDDAYYFYGARNTLDPSLAYYGSGMMGVQPAAYVSAPVTHQPAQPIMNMVGQNELKITSDRAINSGLFFEDKPKPSKQSLQSYQEALQQQIREREERRKREREEKEEYEAKLEAEMKSYNPWGKGGGGAPLRDAKGNLITDLNRMHRQNIDAYHNPDARTYEDKRAVVSLDQNLATSNAENLEDSTNKNSGYMQTQSSPFARGNIFCEPPTELQIKQQELYKNFLRFQIEEKKQREEAERERLRIAEEKEEKRLAEQRARIQQEYEEEQEKKREKEEEQRLKNEELIRLAEERRKEAERKKKEEEEKHNLQLQHYYARENIIGEETKRLRQPSPVVPALQNKIASKLQRPPSVDSIISSFIQESSMSRAQSPPVPARRNQLRAEEEKKNVIMELSEMRKQLRSEERRLQGRLLHMDSDDEIHIRKRERNPMDIFDMARHRLQAPVRRQSPKGLDATTFQNIHDFNELKDRDSETRVDLKFMYPDPPRDHHTLEIQQQALLREQQKKLNKIKMQEGAEVDLDAIPSAKVRDHRMSREDSDDFLKTSLLESDSAFIGAYGETYPAIEDDILPPQGAPSARERRRNKLKGLDFDNSHPNVPPDGLSLKSVSSINIDQLRMKNEERMRRLNEIQNKPVNTDDESSLVDPDDMKHMGDDGSDSAAAEPWLRPGTSETLKRFMAEQLNREQRQVPGKPGTYNWQGLSTAHG</sequence>
<dbReference type="AlphaFoldDB" id="A0A8I3S2G9"/>
<dbReference type="PANTHER" id="PTHR21616">
    <property type="entry name" value="CENTROSOME SPINDLE POLE ASSOCIATED PROTEIN"/>
    <property type="match status" value="1"/>
</dbReference>
<reference evidence="4" key="1">
    <citation type="submission" date="2020-03" db="EMBL/GenBank/DDBJ databases">
        <title>Long-read based genome assembly of a Labrador retriever dog.</title>
        <authorList>
            <person name="Eory L."/>
            <person name="Zhang W."/>
            <person name="Schoenebeck J."/>
        </authorList>
    </citation>
    <scope>NUCLEOTIDE SEQUENCE [LARGE SCALE GENOMIC DNA]</scope>
    <source>
        <strain evidence="4">Labrador retriever</strain>
    </source>
</reference>
<reference evidence="4" key="3">
    <citation type="submission" date="2025-09" db="UniProtKB">
        <authorList>
            <consortium name="Ensembl"/>
        </authorList>
    </citation>
    <scope>IDENTIFICATION</scope>
    <source>
        <strain evidence="4">Boxer</strain>
    </source>
</reference>
<dbReference type="RefSeq" id="XP_038297249.1">
    <property type="nucleotide sequence ID" value="XM_038441321.1"/>
</dbReference>
<evidence type="ECO:0000256" key="2">
    <source>
        <dbReference type="SAM" id="MobiDB-lite"/>
    </source>
</evidence>
<dbReference type="InterPro" id="IPR058191">
    <property type="entry name" value="CSPP1_C"/>
</dbReference>
<proteinExistence type="predicted"/>
<keyword evidence="5" id="KW-1185">Reference proteome</keyword>
<feature type="domain" description="Centrosome and spindle pole-associated protein 1 C-terminal" evidence="3">
    <location>
        <begin position="938"/>
        <end position="991"/>
    </location>
</feature>
<dbReference type="Ensembl" id="ENSCAFT00845037995.1">
    <property type="protein sequence ID" value="ENSCAFP00845029774.1"/>
    <property type="gene ID" value="ENSCAFG00845020821.1"/>
</dbReference>
<feature type="compositionally biased region" description="Acidic residues" evidence="2">
    <location>
        <begin position="1116"/>
        <end position="1125"/>
    </location>
</feature>
<evidence type="ECO:0000313" key="5">
    <source>
        <dbReference type="Proteomes" id="UP000805418"/>
    </source>
</evidence>
<organism evidence="4 5">
    <name type="scientific">Canis lupus familiaris</name>
    <name type="common">Dog</name>
    <name type="synonym">Canis familiaris</name>
    <dbReference type="NCBI Taxonomy" id="9615"/>
    <lineage>
        <taxon>Eukaryota</taxon>
        <taxon>Metazoa</taxon>
        <taxon>Chordata</taxon>
        <taxon>Craniata</taxon>
        <taxon>Vertebrata</taxon>
        <taxon>Euteleostomi</taxon>
        <taxon>Mammalia</taxon>
        <taxon>Eutheria</taxon>
        <taxon>Laurasiatheria</taxon>
        <taxon>Carnivora</taxon>
        <taxon>Caniformia</taxon>
        <taxon>Canidae</taxon>
        <taxon>Canis</taxon>
    </lineage>
</organism>
<feature type="region of interest" description="Disordered" evidence="2">
    <location>
        <begin position="1162"/>
        <end position="1185"/>
    </location>
</feature>
<protein>
    <submittedName>
        <fullName evidence="4">Centrosome and spindle pole associated protein 1</fullName>
    </submittedName>
</protein>
<dbReference type="PANTHER" id="PTHR21616:SF2">
    <property type="entry name" value="CENTROSOME AND SPINDLE POLE-ASSOCIATED PROTEIN 1"/>
    <property type="match status" value="1"/>
</dbReference>
<feature type="region of interest" description="Disordered" evidence="2">
    <location>
        <begin position="740"/>
        <end position="767"/>
    </location>
</feature>
<feature type="region of interest" description="Disordered" evidence="2">
    <location>
        <begin position="844"/>
        <end position="863"/>
    </location>
</feature>
<dbReference type="InterPro" id="IPR026708">
    <property type="entry name" value="CSPP1"/>
</dbReference>
<dbReference type="RefSeq" id="XP_038316765.1">
    <property type="nucleotide sequence ID" value="XM_038460837.1"/>
</dbReference>
<feature type="compositionally biased region" description="Polar residues" evidence="2">
    <location>
        <begin position="153"/>
        <end position="163"/>
    </location>
</feature>
<feature type="region of interest" description="Disordered" evidence="2">
    <location>
        <begin position="286"/>
        <end position="329"/>
    </location>
</feature>